<dbReference type="Pfam" id="PF12848">
    <property type="entry name" value="ABC_tran_Xtn"/>
    <property type="match status" value="1"/>
</dbReference>
<feature type="domain" description="ABC transporter" evidence="8">
    <location>
        <begin position="612"/>
        <end position="868"/>
    </location>
</feature>
<dbReference type="Proteomes" id="UP001212997">
    <property type="component" value="Unassembled WGS sequence"/>
</dbReference>
<protein>
    <recommendedName>
        <fullName evidence="8">ABC transporter domain-containing protein</fullName>
    </recommendedName>
</protein>
<dbReference type="InterPro" id="IPR027417">
    <property type="entry name" value="P-loop_NTPase"/>
</dbReference>
<dbReference type="PANTHER" id="PTHR19211:SF117">
    <property type="entry name" value="ATP-BINDING CASSETTE SUB-FAMILY F MEMBER 3"/>
    <property type="match status" value="1"/>
</dbReference>
<dbReference type="Gene3D" id="3.40.50.300">
    <property type="entry name" value="P-loop containing nucleotide triphosphate hydrolases"/>
    <property type="match status" value="2"/>
</dbReference>
<dbReference type="EMBL" id="JANAWD010000046">
    <property type="protein sequence ID" value="KAJ3489388.1"/>
    <property type="molecule type" value="Genomic_DNA"/>
</dbReference>
<evidence type="ECO:0000313" key="10">
    <source>
        <dbReference type="Proteomes" id="UP001212997"/>
    </source>
</evidence>
<evidence type="ECO:0000256" key="2">
    <source>
        <dbReference type="ARBA" id="ARBA00022737"/>
    </source>
</evidence>
<keyword evidence="4" id="KW-0067">ATP-binding</keyword>
<evidence type="ECO:0000313" key="9">
    <source>
        <dbReference type="EMBL" id="KAJ3489388.1"/>
    </source>
</evidence>
<dbReference type="AlphaFoldDB" id="A0AAD5VBI3"/>
<gene>
    <name evidence="9" type="ORF">NLI96_g2167</name>
</gene>
<evidence type="ECO:0000256" key="3">
    <source>
        <dbReference type="ARBA" id="ARBA00022741"/>
    </source>
</evidence>
<dbReference type="InterPro" id="IPR019383">
    <property type="entry name" value="Golgin_A_7/ERF4"/>
</dbReference>
<dbReference type="FunFam" id="3.40.50.300:FF:000104">
    <property type="entry name" value="ATP-binding cassette sub-family F member 3"/>
    <property type="match status" value="1"/>
</dbReference>
<dbReference type="Pfam" id="PF00005">
    <property type="entry name" value="ABC_tran"/>
    <property type="match status" value="2"/>
</dbReference>
<comment type="subcellular location">
    <subcellularLocation>
        <location evidence="1">Membrane</location>
    </subcellularLocation>
</comment>
<proteinExistence type="predicted"/>
<dbReference type="Pfam" id="PF10256">
    <property type="entry name" value="Erf4"/>
    <property type="match status" value="1"/>
</dbReference>
<sequence length="1150" mass="128009">MTTLSPLHVVVPSELDVVSPPTPYTPKSANSLDQPDLPPSSPRQNSSAAPVSFVDLNQTQAIEMKHAEGKTDPAVHQSGSEPDGESRGQEIMFTEMRVTAPDTLPPSPPLTDNEGREEEKHVIRQEQPPTLRSPDEDILNWQSSVDEREGSYHEDDLGYSTEVSPVEPRAAPGLGTTSQDILENGIPSPPNGIVSDHPLRLETHAPSPPPWETIEPPESNNSGIQATSSVARHPNPTTSRPLIPHSSYYFGPPPVDAAYGTDPIGHIGLHHPREIVRVERDYSGGEIIQFSPVYPLELESRITPTHFLETINSINEVLISAHSLRHSFLDNALSFFTLQLSKLVTTTHYEKEMDRLQEVIGELNRRLYNPVGLNILWPRRVGFMFLEIEYYFLTGHRSASNLSSRINLGSELVAMNVSAEDLAEEIRNFLPGTEEIVVQYLSGYLCDLDDAAEDEDVLQVTRMILDSAIPSTSRNTREVQLEKVVSKLGKMLEEPLRKRDDKNKAGSTNNNLVRLDKVMDLSKTAMSNTIAFGEGVDLESINKGKASRVDMKKLEKQEAKLRAKIEKRSRRDLYEGSKLLDQHKKQQSYEEMFMKINPLDAAASSKNKSKDIHLSSIDVNFGSNRILSGASLTLAHGRRYGLIGRNGVGKSTLLRHIALRDVPIPSHITILFVEQEIIGDDTTAIDSVLKADVWRDILMREEATLNAKLAELEREGDEKRFEDAREEAQTRLVEVHAQLAEMEAETGPARAAALLAGLGFSEADQSRPTKSFSGGWRMRLALARALFVKPALLLLDEPSNHIDLNALAWLEDYLQTWPGTLLVVSHDRAFLDAVATDIIHQHSGRLDYYKGNFTQFYSTKTERDRNLRKEYETQMEYRKHLQAFIDRWRYNANRAAQAQSKIKILEKLPELHPPEAEETETFKFPPTEKISPPLLQLSEVSFGYDPSQILLKGLNIDVGLESRIAVVGPNGAGKSTLIKLLTSELKPSVGHVNQNGRLRIGYFAQHHVDTLTPSMTPVQFLASKFPGKTEQEYRGHLGNFQISGMTGLQLIGTLSGGQKSRVAFAALSLQRPHVLLLDEPTNHLDIEGLDALMAALNAWNGGVIVISHDERFITTVAKELWVCADGTVTKFKGDVQAYKSLIVSNIKARP</sequence>
<dbReference type="InterPro" id="IPR003439">
    <property type="entry name" value="ABC_transporter-like_ATP-bd"/>
</dbReference>
<comment type="caution">
    <text evidence="9">The sequence shown here is derived from an EMBL/GenBank/DDBJ whole genome shotgun (WGS) entry which is preliminary data.</text>
</comment>
<feature type="compositionally biased region" description="Basic and acidic residues" evidence="7">
    <location>
        <begin position="113"/>
        <end position="124"/>
    </location>
</feature>
<reference evidence="9" key="1">
    <citation type="submission" date="2022-07" db="EMBL/GenBank/DDBJ databases">
        <title>Genome Sequence of Physisporinus lineatus.</title>
        <authorList>
            <person name="Buettner E."/>
        </authorList>
    </citation>
    <scope>NUCLEOTIDE SEQUENCE</scope>
    <source>
        <strain evidence="9">VT162</strain>
    </source>
</reference>
<dbReference type="FunFam" id="3.40.50.300:FF:001135">
    <property type="entry name" value="ABC transporter F family member 3"/>
    <property type="match status" value="1"/>
</dbReference>
<accession>A0AAD5VBI3</accession>
<dbReference type="GO" id="GO:0016020">
    <property type="term" value="C:membrane"/>
    <property type="evidence" value="ECO:0007669"/>
    <property type="project" value="UniProtKB-SubCell"/>
</dbReference>
<dbReference type="PROSITE" id="PS50893">
    <property type="entry name" value="ABC_TRANSPORTER_2"/>
    <property type="match status" value="2"/>
</dbReference>
<keyword evidence="3" id="KW-0547">Nucleotide-binding</keyword>
<evidence type="ECO:0000256" key="6">
    <source>
        <dbReference type="SAM" id="Coils"/>
    </source>
</evidence>
<feature type="compositionally biased region" description="Polar residues" evidence="7">
    <location>
        <begin position="43"/>
        <end position="61"/>
    </location>
</feature>
<feature type="compositionally biased region" description="Basic and acidic residues" evidence="7">
    <location>
        <begin position="63"/>
        <end position="73"/>
    </location>
</feature>
<evidence type="ECO:0000256" key="4">
    <source>
        <dbReference type="ARBA" id="ARBA00022840"/>
    </source>
</evidence>
<dbReference type="CDD" id="cd03221">
    <property type="entry name" value="ABCF_EF-3"/>
    <property type="match status" value="2"/>
</dbReference>
<dbReference type="InterPro" id="IPR032781">
    <property type="entry name" value="ABC_tran_Xtn"/>
</dbReference>
<evidence type="ECO:0000259" key="8">
    <source>
        <dbReference type="PROSITE" id="PS50893"/>
    </source>
</evidence>
<name>A0AAD5VBI3_9APHY</name>
<keyword evidence="6" id="KW-0175">Coiled coil</keyword>
<feature type="region of interest" description="Disordered" evidence="7">
    <location>
        <begin position="1"/>
        <end position="165"/>
    </location>
</feature>
<feature type="compositionally biased region" description="Basic and acidic residues" evidence="7">
    <location>
        <begin position="145"/>
        <end position="156"/>
    </location>
</feature>
<evidence type="ECO:0000256" key="5">
    <source>
        <dbReference type="ARBA" id="ARBA00023136"/>
    </source>
</evidence>
<feature type="domain" description="ABC transporter" evidence="8">
    <location>
        <begin position="935"/>
        <end position="1150"/>
    </location>
</feature>
<dbReference type="PANTHER" id="PTHR19211">
    <property type="entry name" value="ATP-BINDING TRANSPORT PROTEIN-RELATED"/>
    <property type="match status" value="1"/>
</dbReference>
<feature type="coiled-coil region" evidence="6">
    <location>
        <begin position="695"/>
        <end position="745"/>
    </location>
</feature>
<dbReference type="InterPro" id="IPR050611">
    <property type="entry name" value="ABCF"/>
</dbReference>
<dbReference type="GO" id="GO:0005524">
    <property type="term" value="F:ATP binding"/>
    <property type="evidence" value="ECO:0007669"/>
    <property type="project" value="UniProtKB-KW"/>
</dbReference>
<dbReference type="SUPFAM" id="SSF52540">
    <property type="entry name" value="P-loop containing nucleoside triphosphate hydrolases"/>
    <property type="match status" value="2"/>
</dbReference>
<evidence type="ECO:0000256" key="7">
    <source>
        <dbReference type="SAM" id="MobiDB-lite"/>
    </source>
</evidence>
<keyword evidence="2" id="KW-0677">Repeat</keyword>
<dbReference type="InterPro" id="IPR017871">
    <property type="entry name" value="ABC_transporter-like_CS"/>
</dbReference>
<dbReference type="PROSITE" id="PS00211">
    <property type="entry name" value="ABC_TRANSPORTER_1"/>
    <property type="match status" value="2"/>
</dbReference>
<dbReference type="GO" id="GO:0016887">
    <property type="term" value="F:ATP hydrolysis activity"/>
    <property type="evidence" value="ECO:0007669"/>
    <property type="project" value="InterPro"/>
</dbReference>
<keyword evidence="10" id="KW-1185">Reference proteome</keyword>
<evidence type="ECO:0000256" key="1">
    <source>
        <dbReference type="ARBA" id="ARBA00004370"/>
    </source>
</evidence>
<dbReference type="SMART" id="SM00382">
    <property type="entry name" value="AAA"/>
    <property type="match status" value="2"/>
</dbReference>
<dbReference type="InterPro" id="IPR003593">
    <property type="entry name" value="AAA+_ATPase"/>
</dbReference>
<organism evidence="9 10">
    <name type="scientific">Meripilus lineatus</name>
    <dbReference type="NCBI Taxonomy" id="2056292"/>
    <lineage>
        <taxon>Eukaryota</taxon>
        <taxon>Fungi</taxon>
        <taxon>Dikarya</taxon>
        <taxon>Basidiomycota</taxon>
        <taxon>Agaricomycotina</taxon>
        <taxon>Agaricomycetes</taxon>
        <taxon>Polyporales</taxon>
        <taxon>Meripilaceae</taxon>
        <taxon>Meripilus</taxon>
    </lineage>
</organism>
<keyword evidence="5" id="KW-0472">Membrane</keyword>